<dbReference type="SMART" id="SM00862">
    <property type="entry name" value="Trans_reg_C"/>
    <property type="match status" value="1"/>
</dbReference>
<keyword evidence="2 7" id="KW-0597">Phosphoprotein</keyword>
<keyword evidence="4" id="KW-0805">Transcription regulation</keyword>
<dbReference type="EMBL" id="AJLS01000132">
    <property type="protein sequence ID" value="EKN65526.1"/>
    <property type="molecule type" value="Genomic_DNA"/>
</dbReference>
<dbReference type="InterPro" id="IPR011006">
    <property type="entry name" value="CheY-like_superfamily"/>
</dbReference>
<dbReference type="SUPFAM" id="SSF52172">
    <property type="entry name" value="CheY-like"/>
    <property type="match status" value="1"/>
</dbReference>
<feature type="domain" description="OmpR/PhoB-type" evidence="10">
    <location>
        <begin position="127"/>
        <end position="224"/>
    </location>
</feature>
<dbReference type="SUPFAM" id="SSF46894">
    <property type="entry name" value="C-terminal effector domain of the bipartite response regulators"/>
    <property type="match status" value="1"/>
</dbReference>
<dbReference type="Pfam" id="PF00072">
    <property type="entry name" value="Response_reg"/>
    <property type="match status" value="1"/>
</dbReference>
<dbReference type="PATRIC" id="fig|1117379.3.peg.4219"/>
<evidence type="ECO:0000256" key="2">
    <source>
        <dbReference type="ARBA" id="ARBA00022553"/>
    </source>
</evidence>
<gene>
    <name evidence="11" type="ORF">BABA_20346</name>
</gene>
<dbReference type="RefSeq" id="WP_007087062.1">
    <property type="nucleotide sequence ID" value="NZ_AJLS01000132.1"/>
</dbReference>
<protein>
    <submittedName>
        <fullName evidence="11">Two component transcriptional regulator, winged helix family protein</fullName>
    </submittedName>
</protein>
<dbReference type="STRING" id="1117379.BABA_20346"/>
<dbReference type="PROSITE" id="PS50110">
    <property type="entry name" value="RESPONSE_REGULATORY"/>
    <property type="match status" value="1"/>
</dbReference>
<keyword evidence="6" id="KW-0804">Transcription</keyword>
<keyword evidence="3" id="KW-0902">Two-component regulatory system</keyword>
<evidence type="ECO:0000256" key="8">
    <source>
        <dbReference type="PROSITE-ProRule" id="PRU01091"/>
    </source>
</evidence>
<keyword evidence="5 8" id="KW-0238">DNA-binding</keyword>
<dbReference type="CDD" id="cd00383">
    <property type="entry name" value="trans_reg_C"/>
    <property type="match status" value="1"/>
</dbReference>
<evidence type="ECO:0000256" key="5">
    <source>
        <dbReference type="ARBA" id="ARBA00023125"/>
    </source>
</evidence>
<feature type="DNA-binding region" description="OmpR/PhoB-type" evidence="8">
    <location>
        <begin position="127"/>
        <end position="224"/>
    </location>
</feature>
<evidence type="ECO:0000256" key="6">
    <source>
        <dbReference type="ARBA" id="ARBA00023163"/>
    </source>
</evidence>
<dbReference type="PROSITE" id="PS51755">
    <property type="entry name" value="OMPR_PHOB"/>
    <property type="match status" value="1"/>
</dbReference>
<feature type="modified residue" description="4-aspartylphosphate" evidence="7">
    <location>
        <position position="52"/>
    </location>
</feature>
<dbReference type="GO" id="GO:0006355">
    <property type="term" value="P:regulation of DNA-templated transcription"/>
    <property type="evidence" value="ECO:0007669"/>
    <property type="project" value="InterPro"/>
</dbReference>
<evidence type="ECO:0000256" key="7">
    <source>
        <dbReference type="PROSITE-ProRule" id="PRU00169"/>
    </source>
</evidence>
<reference evidence="11 12" key="1">
    <citation type="journal article" date="2012" name="Front. Microbiol.">
        <title>Redundancy and modularity in membrane-associated dissimilatory nitrate reduction in Bacillus.</title>
        <authorList>
            <person name="Heylen K."/>
            <person name="Keltjens J."/>
        </authorList>
    </citation>
    <scope>NUCLEOTIDE SEQUENCE [LARGE SCALE GENOMIC DNA]</scope>
    <source>
        <strain evidence="12">LMG 21833T</strain>
    </source>
</reference>
<dbReference type="GO" id="GO:0032993">
    <property type="term" value="C:protein-DNA complex"/>
    <property type="evidence" value="ECO:0007669"/>
    <property type="project" value="TreeGrafter"/>
</dbReference>
<evidence type="ECO:0000256" key="1">
    <source>
        <dbReference type="ARBA" id="ARBA00004496"/>
    </source>
</evidence>
<dbReference type="Proteomes" id="UP000006316">
    <property type="component" value="Unassembled WGS sequence"/>
</dbReference>
<dbReference type="PANTHER" id="PTHR48111:SF43">
    <property type="entry name" value="STAGE 0 SPORULATION PROTEIN A HOMOLOG"/>
    <property type="match status" value="1"/>
</dbReference>
<dbReference type="GO" id="GO:0000976">
    <property type="term" value="F:transcription cis-regulatory region binding"/>
    <property type="evidence" value="ECO:0007669"/>
    <property type="project" value="TreeGrafter"/>
</dbReference>
<proteinExistence type="predicted"/>
<dbReference type="Gene3D" id="6.10.250.690">
    <property type="match status" value="1"/>
</dbReference>
<feature type="domain" description="Response regulatory" evidence="9">
    <location>
        <begin position="3"/>
        <end position="116"/>
    </location>
</feature>
<keyword evidence="12" id="KW-1185">Reference proteome</keyword>
<comment type="caution">
    <text evidence="11">The sequence shown here is derived from an EMBL/GenBank/DDBJ whole genome shotgun (WGS) entry which is preliminary data.</text>
</comment>
<dbReference type="Gene3D" id="3.40.50.2300">
    <property type="match status" value="1"/>
</dbReference>
<name>K6DXG7_9BACI</name>
<organism evidence="11 12">
    <name type="scientific">Neobacillus bataviensis LMG 21833</name>
    <dbReference type="NCBI Taxonomy" id="1117379"/>
    <lineage>
        <taxon>Bacteria</taxon>
        <taxon>Bacillati</taxon>
        <taxon>Bacillota</taxon>
        <taxon>Bacilli</taxon>
        <taxon>Bacillales</taxon>
        <taxon>Bacillaceae</taxon>
        <taxon>Neobacillus</taxon>
    </lineage>
</organism>
<comment type="subcellular location">
    <subcellularLocation>
        <location evidence="1">Cytoplasm</location>
    </subcellularLocation>
</comment>
<sequence>MYKVMIVEDDPKISHIIYEHLKKWKYEPFETKNFENLERQFLKLRPDLVLLDINLPVYDGFYWCNKFRQLSKLPIIFISSRTENMDIVMAMNMGGDDFIQKPFSLEVLLAKCNAILRRTYTYQQQDNDYLEHNGLILHVNKGRISYLDDEIDLTKNESQILFMLMKKKETIVSRDEIMQELWESGDFIDDNTLTVNIARLRKKLSEMGLAEFIETRKRQGYIIP</sequence>
<dbReference type="SMART" id="SM00448">
    <property type="entry name" value="REC"/>
    <property type="match status" value="1"/>
</dbReference>
<accession>K6DXG7</accession>
<evidence type="ECO:0000259" key="9">
    <source>
        <dbReference type="PROSITE" id="PS50110"/>
    </source>
</evidence>
<dbReference type="GO" id="GO:0000156">
    <property type="term" value="F:phosphorelay response regulator activity"/>
    <property type="evidence" value="ECO:0007669"/>
    <property type="project" value="TreeGrafter"/>
</dbReference>
<dbReference type="InterPro" id="IPR039420">
    <property type="entry name" value="WalR-like"/>
</dbReference>
<dbReference type="InterPro" id="IPR036388">
    <property type="entry name" value="WH-like_DNA-bd_sf"/>
</dbReference>
<dbReference type="Gene3D" id="1.10.10.10">
    <property type="entry name" value="Winged helix-like DNA-binding domain superfamily/Winged helix DNA-binding domain"/>
    <property type="match status" value="1"/>
</dbReference>
<dbReference type="eggNOG" id="COG0745">
    <property type="taxonomic scope" value="Bacteria"/>
</dbReference>
<dbReference type="InterPro" id="IPR001867">
    <property type="entry name" value="OmpR/PhoB-type_DNA-bd"/>
</dbReference>
<evidence type="ECO:0000256" key="4">
    <source>
        <dbReference type="ARBA" id="ARBA00023015"/>
    </source>
</evidence>
<dbReference type="AlphaFoldDB" id="K6DXG7"/>
<evidence type="ECO:0000256" key="3">
    <source>
        <dbReference type="ARBA" id="ARBA00023012"/>
    </source>
</evidence>
<dbReference type="InterPro" id="IPR001789">
    <property type="entry name" value="Sig_transdc_resp-reg_receiver"/>
</dbReference>
<dbReference type="OrthoDB" id="9790442at2"/>
<dbReference type="Pfam" id="PF00486">
    <property type="entry name" value="Trans_reg_C"/>
    <property type="match status" value="1"/>
</dbReference>
<dbReference type="PANTHER" id="PTHR48111">
    <property type="entry name" value="REGULATOR OF RPOS"/>
    <property type="match status" value="1"/>
</dbReference>
<evidence type="ECO:0000313" key="12">
    <source>
        <dbReference type="Proteomes" id="UP000006316"/>
    </source>
</evidence>
<evidence type="ECO:0000313" key="11">
    <source>
        <dbReference type="EMBL" id="EKN65526.1"/>
    </source>
</evidence>
<evidence type="ECO:0000259" key="10">
    <source>
        <dbReference type="PROSITE" id="PS51755"/>
    </source>
</evidence>
<dbReference type="InterPro" id="IPR016032">
    <property type="entry name" value="Sig_transdc_resp-reg_C-effctor"/>
</dbReference>
<dbReference type="GO" id="GO:0005829">
    <property type="term" value="C:cytosol"/>
    <property type="evidence" value="ECO:0007669"/>
    <property type="project" value="TreeGrafter"/>
</dbReference>